<feature type="domain" description="Zinc finger Ogr/Delta-type" evidence="2">
    <location>
        <begin position="3"/>
        <end position="49"/>
    </location>
</feature>
<accession>A0A1S8CFD9</accession>
<dbReference type="EMBL" id="MOXD01000016">
    <property type="protein sequence ID" value="OMQ19988.1"/>
    <property type="molecule type" value="Genomic_DNA"/>
</dbReference>
<reference evidence="3 4" key="1">
    <citation type="submission" date="2016-11" db="EMBL/GenBank/DDBJ databases">
        <title>Rahnella oryzae sp. nov., isolated from rice root.</title>
        <authorList>
            <person name="Zhang X.-X."/>
            <person name="Zhang J."/>
        </authorList>
    </citation>
    <scope>NUCLEOTIDE SEQUENCE [LARGE SCALE GENOMIC DNA]</scope>
    <source>
        <strain evidence="3 4">J11-6</strain>
    </source>
</reference>
<name>A0A1S8CFD9_9GAMM</name>
<evidence type="ECO:0000259" key="2">
    <source>
        <dbReference type="Pfam" id="PF04606"/>
    </source>
</evidence>
<dbReference type="OrthoDB" id="6895359at2"/>
<feature type="compositionally biased region" description="Pro residues" evidence="1">
    <location>
        <begin position="52"/>
        <end position="63"/>
    </location>
</feature>
<protein>
    <submittedName>
        <fullName evidence="3">Transcriptional regulator</fullName>
    </submittedName>
</protein>
<dbReference type="AlphaFoldDB" id="A0A1S8CFD9"/>
<feature type="region of interest" description="Disordered" evidence="1">
    <location>
        <begin position="51"/>
        <end position="79"/>
    </location>
</feature>
<organism evidence="3 4">
    <name type="scientific">Serratia oryzae</name>
    <dbReference type="NCBI Taxonomy" id="2034155"/>
    <lineage>
        <taxon>Bacteria</taxon>
        <taxon>Pseudomonadati</taxon>
        <taxon>Pseudomonadota</taxon>
        <taxon>Gammaproteobacteria</taxon>
        <taxon>Enterobacterales</taxon>
        <taxon>Yersiniaceae</taxon>
        <taxon>Serratia</taxon>
    </lineage>
</organism>
<evidence type="ECO:0000313" key="3">
    <source>
        <dbReference type="EMBL" id="OMQ19988.1"/>
    </source>
</evidence>
<sequence length="79" mass="9273">MMRCPFCRSGAHTRTSRYLTEQTKEAYYQCQNIDCSSTFKTRESIEHVIRQPLPPETIPAPPPPEHRTLNRYGNNNRLH</sequence>
<gene>
    <name evidence="3" type="ORF">BMI79_20690</name>
</gene>
<dbReference type="RefSeq" id="WP_076944159.1">
    <property type="nucleotide sequence ID" value="NZ_MOXD01000016.1"/>
</dbReference>
<comment type="caution">
    <text evidence="3">The sequence shown here is derived from an EMBL/GenBank/DDBJ whole genome shotgun (WGS) entry which is preliminary data.</text>
</comment>
<dbReference type="STRING" id="2034155.BMI79_20690"/>
<keyword evidence="4" id="KW-1185">Reference proteome</keyword>
<evidence type="ECO:0000256" key="1">
    <source>
        <dbReference type="SAM" id="MobiDB-lite"/>
    </source>
</evidence>
<dbReference type="InterPro" id="IPR007684">
    <property type="entry name" value="Znf_Ogr/Delta"/>
</dbReference>
<dbReference type="Pfam" id="PF04606">
    <property type="entry name" value="Ogr_Delta"/>
    <property type="match status" value="1"/>
</dbReference>
<proteinExistence type="predicted"/>
<dbReference type="Proteomes" id="UP000216021">
    <property type="component" value="Unassembled WGS sequence"/>
</dbReference>
<evidence type="ECO:0000313" key="4">
    <source>
        <dbReference type="Proteomes" id="UP000216021"/>
    </source>
</evidence>